<protein>
    <submittedName>
        <fullName evidence="2">Stf0 sulfotransferase family protein</fullName>
    </submittedName>
</protein>
<reference evidence="3" key="1">
    <citation type="journal article" date="2019" name="Int. J. Syst. Evol. Microbiol.">
        <title>The Global Catalogue of Microorganisms (GCM) 10K type strain sequencing project: providing services to taxonomists for standard genome sequencing and annotation.</title>
        <authorList>
            <consortium name="The Broad Institute Genomics Platform"/>
            <consortium name="The Broad Institute Genome Sequencing Center for Infectious Disease"/>
            <person name="Wu L."/>
            <person name="Ma J."/>
        </authorList>
    </citation>
    <scope>NUCLEOTIDE SEQUENCE [LARGE SCALE GENOMIC DNA]</scope>
    <source>
        <strain evidence="3">KCTC 42739</strain>
    </source>
</reference>
<name>A0ABV7SZN8_9SPHN</name>
<feature type="domain" description="Sulphotransferase Stf0" evidence="1">
    <location>
        <begin position="28"/>
        <end position="267"/>
    </location>
</feature>
<keyword evidence="3" id="KW-1185">Reference proteome</keyword>
<evidence type="ECO:0000313" key="2">
    <source>
        <dbReference type="EMBL" id="MFC3581998.1"/>
    </source>
</evidence>
<dbReference type="InterPro" id="IPR024628">
    <property type="entry name" value="Sulfotransferase_Stf0_dom"/>
</dbReference>
<dbReference type="InterPro" id="IPR027417">
    <property type="entry name" value="P-loop_NTPase"/>
</dbReference>
<dbReference type="RefSeq" id="WP_261294575.1">
    <property type="nucleotide sequence ID" value="NZ_JANQBK010000008.1"/>
</dbReference>
<dbReference type="EMBL" id="JBHRXP010000009">
    <property type="protein sequence ID" value="MFC3581998.1"/>
    <property type="molecule type" value="Genomic_DNA"/>
</dbReference>
<dbReference type="PIRSF" id="PIRSF021497">
    <property type="entry name" value="Sulphotransferase_Stf0"/>
    <property type="match status" value="1"/>
</dbReference>
<organism evidence="2 3">
    <name type="scientific">Sphingomonas hylomeconis</name>
    <dbReference type="NCBI Taxonomy" id="1395958"/>
    <lineage>
        <taxon>Bacteria</taxon>
        <taxon>Pseudomonadati</taxon>
        <taxon>Pseudomonadota</taxon>
        <taxon>Alphaproteobacteria</taxon>
        <taxon>Sphingomonadales</taxon>
        <taxon>Sphingomonadaceae</taxon>
        <taxon>Sphingomonas</taxon>
    </lineage>
</organism>
<proteinExistence type="predicted"/>
<sequence length="275" mass="30242">MTGATPYDLTTAAHDYRAWEGPPRRTVLLCTHPRSGSTLLGEALYFAGGLGCPLEYFHPGFRPGLAERWATPTLAEYIRAAHRWRTDPSGTFAVKLFWRDIEQMAAERDPDRFAASGLSPPDQVPPETYRAIAALLADIVPNPRFVHLQRNDRVRLAISGMTAMQTGIWRVIPAAGARAPRGPVAYDADRIDRYIATTDACHAHWRNFFAAIGAEPHGVSYEALKRDYQATVAGTLAWLGSTAAVPAARMRRQSGMADEALVLRYLRERGGGAGR</sequence>
<evidence type="ECO:0000313" key="3">
    <source>
        <dbReference type="Proteomes" id="UP001595713"/>
    </source>
</evidence>
<dbReference type="InterPro" id="IPR015124">
    <property type="entry name" value="Stf0"/>
</dbReference>
<gene>
    <name evidence="2" type="ORF">ACFONA_17650</name>
</gene>
<evidence type="ECO:0000259" key="1">
    <source>
        <dbReference type="Pfam" id="PF09037"/>
    </source>
</evidence>
<dbReference type="Gene3D" id="3.40.50.300">
    <property type="entry name" value="P-loop containing nucleotide triphosphate hydrolases"/>
    <property type="match status" value="1"/>
</dbReference>
<dbReference type="SUPFAM" id="SSF52540">
    <property type="entry name" value="P-loop containing nucleoside triphosphate hydrolases"/>
    <property type="match status" value="1"/>
</dbReference>
<dbReference type="Pfam" id="PF09037">
    <property type="entry name" value="Sulphotransf"/>
    <property type="match status" value="1"/>
</dbReference>
<accession>A0ABV7SZN8</accession>
<comment type="caution">
    <text evidence="2">The sequence shown here is derived from an EMBL/GenBank/DDBJ whole genome shotgun (WGS) entry which is preliminary data.</text>
</comment>
<dbReference type="Proteomes" id="UP001595713">
    <property type="component" value="Unassembled WGS sequence"/>
</dbReference>